<evidence type="ECO:0000313" key="4">
    <source>
        <dbReference type="EMBL" id="TYQ03812.1"/>
    </source>
</evidence>
<dbReference type="AlphaFoldDB" id="A0A652YNW4"/>
<dbReference type="Pfam" id="PF12833">
    <property type="entry name" value="HTH_18"/>
    <property type="match status" value="1"/>
</dbReference>
<dbReference type="GO" id="GO:0003700">
    <property type="term" value="F:DNA-binding transcription factor activity"/>
    <property type="evidence" value="ECO:0007669"/>
    <property type="project" value="InterPro"/>
</dbReference>
<reference evidence="4" key="1">
    <citation type="submission" date="2019-07" db="EMBL/GenBank/DDBJ databases">
        <title>Genomic Encyclopedia of Type Strains, Phase IV (KMG-IV): sequencing the most valuable type-strain genomes for metagenomic binning, comparative biology and taxonomic classification.</title>
        <authorList>
            <person name="Goeker M."/>
        </authorList>
    </citation>
    <scope>NUCLEOTIDE SEQUENCE</scope>
    <source>
        <strain evidence="4">DSM 44596</strain>
    </source>
</reference>
<proteinExistence type="predicted"/>
<dbReference type="InterPro" id="IPR009057">
    <property type="entry name" value="Homeodomain-like_sf"/>
</dbReference>
<protein>
    <submittedName>
        <fullName evidence="4">AraC family transcriptional regulator</fullName>
    </submittedName>
</protein>
<organism evidence="4">
    <name type="scientific">Nocardia globerula</name>
    <dbReference type="NCBI Taxonomy" id="1818"/>
    <lineage>
        <taxon>Bacteria</taxon>
        <taxon>Bacillati</taxon>
        <taxon>Actinomycetota</taxon>
        <taxon>Actinomycetes</taxon>
        <taxon>Mycobacteriales</taxon>
        <taxon>Nocardiaceae</taxon>
        <taxon>Nocardia</taxon>
    </lineage>
</organism>
<comment type="caution">
    <text evidence="4">The sequence shown here is derived from an EMBL/GenBank/DDBJ whole genome shotgun (WGS) entry which is preliminary data.</text>
</comment>
<keyword evidence="1" id="KW-0805">Transcription regulation</keyword>
<dbReference type="SUPFAM" id="SSF46689">
    <property type="entry name" value="Homeodomain-like"/>
    <property type="match status" value="1"/>
</dbReference>
<name>A0A652YNW4_NOCGL</name>
<accession>A0A652YNW4</accession>
<dbReference type="EMBL" id="VNIQ01000004">
    <property type="protein sequence ID" value="TYQ03812.1"/>
    <property type="molecule type" value="Genomic_DNA"/>
</dbReference>
<evidence type="ECO:0000256" key="3">
    <source>
        <dbReference type="ARBA" id="ARBA00023163"/>
    </source>
</evidence>
<dbReference type="SMART" id="SM00342">
    <property type="entry name" value="HTH_ARAC"/>
    <property type="match status" value="1"/>
</dbReference>
<dbReference type="Pfam" id="PF12625">
    <property type="entry name" value="Arabinose_bd"/>
    <property type="match status" value="1"/>
</dbReference>
<dbReference type="PANTHER" id="PTHR47894">
    <property type="entry name" value="HTH-TYPE TRANSCRIPTIONAL REGULATOR GADX"/>
    <property type="match status" value="1"/>
</dbReference>
<dbReference type="InterPro" id="IPR018060">
    <property type="entry name" value="HTH_AraC"/>
</dbReference>
<keyword evidence="3" id="KW-0804">Transcription</keyword>
<dbReference type="PANTHER" id="PTHR47894:SF4">
    <property type="entry name" value="HTH-TYPE TRANSCRIPTIONAL REGULATOR GADX"/>
    <property type="match status" value="1"/>
</dbReference>
<keyword evidence="2" id="KW-0238">DNA-binding</keyword>
<dbReference type="InterPro" id="IPR032687">
    <property type="entry name" value="AraC-type_N"/>
</dbReference>
<evidence type="ECO:0000256" key="1">
    <source>
        <dbReference type="ARBA" id="ARBA00023015"/>
    </source>
</evidence>
<sequence length="334" mass="36721">MADLISASSLTRLPELISELGGDPHEFCDRVGIDPAMIGTYDSFVPFSALSTLLGQCAQELGVPDFALRLASRQDPDILGPVAIAARSAETIGDALHDVARYAHVYSPALAVDLTIGDTDVSYGLDTVLHRLPYRSHVVELAMGVTLQTFRMMAGPDFHPTHISFQHPRISELHRYIEYFGCSVEFGSDRNLLTFPRGVMHRQLPRVDPLAYGVAVRFMAGRDPNVAFYDAVSALIVRSLPAGVATLKQVATLMMLHPRTLQRRLASEGRTFESLVDDSRRELALSLLANPNVPVSAVSRQLGYSEPSTLTRSCKRWFSTTPLAKRRELTGRSS</sequence>
<dbReference type="Gene3D" id="1.10.10.60">
    <property type="entry name" value="Homeodomain-like"/>
    <property type="match status" value="1"/>
</dbReference>
<dbReference type="GO" id="GO:0005829">
    <property type="term" value="C:cytosol"/>
    <property type="evidence" value="ECO:0007669"/>
    <property type="project" value="TreeGrafter"/>
</dbReference>
<gene>
    <name evidence="4" type="ORF">FNL38_104180</name>
</gene>
<dbReference type="PROSITE" id="PS01124">
    <property type="entry name" value="HTH_ARAC_FAMILY_2"/>
    <property type="match status" value="1"/>
</dbReference>
<evidence type="ECO:0000256" key="2">
    <source>
        <dbReference type="ARBA" id="ARBA00023125"/>
    </source>
</evidence>
<dbReference type="GO" id="GO:0000976">
    <property type="term" value="F:transcription cis-regulatory region binding"/>
    <property type="evidence" value="ECO:0007669"/>
    <property type="project" value="TreeGrafter"/>
</dbReference>